<dbReference type="PROSITE" id="PS50893">
    <property type="entry name" value="ABC_TRANSPORTER_2"/>
    <property type="match status" value="1"/>
</dbReference>
<name>A0A6M1S9A8_9HYPH</name>
<dbReference type="InterPro" id="IPR003593">
    <property type="entry name" value="AAA+_ATPase"/>
</dbReference>
<dbReference type="SMART" id="SM00382">
    <property type="entry name" value="AAA"/>
    <property type="match status" value="1"/>
</dbReference>
<evidence type="ECO:0000256" key="4">
    <source>
        <dbReference type="ARBA" id="ARBA00022840"/>
    </source>
</evidence>
<keyword evidence="3" id="KW-0547">Nucleotide-binding</keyword>
<gene>
    <name evidence="6" type="ORF">G6N76_20355</name>
</gene>
<comment type="caution">
    <text evidence="6">The sequence shown here is derived from an EMBL/GenBank/DDBJ whole genome shotgun (WGS) entry which is preliminary data.</text>
</comment>
<dbReference type="InterPro" id="IPR017871">
    <property type="entry name" value="ABC_transporter-like_CS"/>
</dbReference>
<keyword evidence="7" id="KW-1185">Reference proteome</keyword>
<evidence type="ECO:0000256" key="3">
    <source>
        <dbReference type="ARBA" id="ARBA00022741"/>
    </source>
</evidence>
<accession>A0A6M1S9A8</accession>
<dbReference type="InterPro" id="IPR027417">
    <property type="entry name" value="P-loop_NTPase"/>
</dbReference>
<organism evidence="6 7">
    <name type="scientific">Rhizobium daejeonense</name>
    <dbReference type="NCBI Taxonomy" id="240521"/>
    <lineage>
        <taxon>Bacteria</taxon>
        <taxon>Pseudomonadati</taxon>
        <taxon>Pseudomonadota</taxon>
        <taxon>Alphaproteobacteria</taxon>
        <taxon>Hyphomicrobiales</taxon>
        <taxon>Rhizobiaceae</taxon>
        <taxon>Rhizobium/Agrobacterium group</taxon>
        <taxon>Rhizobium</taxon>
    </lineage>
</organism>
<feature type="domain" description="ABC transporter" evidence="5">
    <location>
        <begin position="18"/>
        <end position="238"/>
    </location>
</feature>
<evidence type="ECO:0000313" key="6">
    <source>
        <dbReference type="EMBL" id="NGO66017.1"/>
    </source>
</evidence>
<dbReference type="Gene3D" id="3.40.50.300">
    <property type="entry name" value="P-loop containing nucleotide triphosphate hydrolases"/>
    <property type="match status" value="1"/>
</dbReference>
<dbReference type="PANTHER" id="PTHR42788">
    <property type="entry name" value="TAURINE IMPORT ATP-BINDING PROTEIN-RELATED"/>
    <property type="match status" value="1"/>
</dbReference>
<dbReference type="EMBL" id="JAAKZH010000008">
    <property type="protein sequence ID" value="NGO66017.1"/>
    <property type="molecule type" value="Genomic_DNA"/>
</dbReference>
<dbReference type="RefSeq" id="WP_099061083.1">
    <property type="nucleotide sequence ID" value="NZ_CP048424.1"/>
</dbReference>
<keyword evidence="4 6" id="KW-0067">ATP-binding</keyword>
<dbReference type="InterPro" id="IPR050166">
    <property type="entry name" value="ABC_transporter_ATP-bind"/>
</dbReference>
<dbReference type="GO" id="GO:0016887">
    <property type="term" value="F:ATP hydrolysis activity"/>
    <property type="evidence" value="ECO:0007669"/>
    <property type="project" value="InterPro"/>
</dbReference>
<reference evidence="6 7" key="1">
    <citation type="submission" date="2020-02" db="EMBL/GenBank/DDBJ databases">
        <title>Genome sequence of the type strain CCBAU10050 of Rhizobium daejeonense.</title>
        <authorList>
            <person name="Gao J."/>
            <person name="Sun J."/>
        </authorList>
    </citation>
    <scope>NUCLEOTIDE SEQUENCE [LARGE SCALE GENOMIC DNA]</scope>
    <source>
        <strain evidence="6 7">CCBAU10050</strain>
    </source>
</reference>
<dbReference type="Proteomes" id="UP000477849">
    <property type="component" value="Unassembled WGS sequence"/>
</dbReference>
<dbReference type="SUPFAM" id="SSF52540">
    <property type="entry name" value="P-loop containing nucleoside triphosphate hydrolases"/>
    <property type="match status" value="1"/>
</dbReference>
<evidence type="ECO:0000256" key="2">
    <source>
        <dbReference type="ARBA" id="ARBA00022448"/>
    </source>
</evidence>
<dbReference type="InterPro" id="IPR003439">
    <property type="entry name" value="ABC_transporter-like_ATP-bd"/>
</dbReference>
<dbReference type="PANTHER" id="PTHR42788:SF2">
    <property type="entry name" value="ABC TRANSPORTER ATP-BINDING PROTEIN"/>
    <property type="match status" value="1"/>
</dbReference>
<dbReference type="AlphaFoldDB" id="A0A6M1S9A8"/>
<comment type="similarity">
    <text evidence="1">Belongs to the ABC transporter superfamily.</text>
</comment>
<sequence>MRPPAGARQSSQNATPGIRVENLTLRFGEHTIFENLNFEIGGGEFVVLLGSSGVGKSSLLKIIGGLAKATAGKVTGTDGQPVANRIAYMGQQDLLFPWLNVFENVTLGARLRHEKVDRDWAEHLLERVGLGNRHKVLPSALSGGMRQRAAIARTLYERRPIVLMDEPFSALDAITRAMVQDLAAEMLADRTVLLITHDPMEACRLGHHLIVLSGHPARLGTPITVAGKPPRSPDDPDLQKSQGELLRLFVENAR</sequence>
<evidence type="ECO:0000259" key="5">
    <source>
        <dbReference type="PROSITE" id="PS50893"/>
    </source>
</evidence>
<dbReference type="Pfam" id="PF00005">
    <property type="entry name" value="ABC_tran"/>
    <property type="match status" value="1"/>
</dbReference>
<evidence type="ECO:0000256" key="1">
    <source>
        <dbReference type="ARBA" id="ARBA00005417"/>
    </source>
</evidence>
<keyword evidence="2" id="KW-0813">Transport</keyword>
<proteinExistence type="inferred from homology"/>
<protein>
    <submittedName>
        <fullName evidence="6">ABC transporter ATP-binding protein</fullName>
    </submittedName>
</protein>
<dbReference type="PROSITE" id="PS00211">
    <property type="entry name" value="ABC_TRANSPORTER_1"/>
    <property type="match status" value="1"/>
</dbReference>
<evidence type="ECO:0000313" key="7">
    <source>
        <dbReference type="Proteomes" id="UP000477849"/>
    </source>
</evidence>
<dbReference type="GO" id="GO:0005524">
    <property type="term" value="F:ATP binding"/>
    <property type="evidence" value="ECO:0007669"/>
    <property type="project" value="UniProtKB-KW"/>
</dbReference>